<feature type="region of interest" description="Disordered" evidence="1">
    <location>
        <begin position="1"/>
        <end position="40"/>
    </location>
</feature>
<keyword evidence="2" id="KW-0812">Transmembrane</keyword>
<dbReference type="KEGG" id="yag:AABB28_10590"/>
<dbReference type="AlphaFoldDB" id="A0AAN0M674"/>
<name>A0AAN0M674_9RHOB</name>
<keyword evidence="2" id="KW-0472">Membrane</keyword>
<feature type="transmembrane region" description="Helical" evidence="2">
    <location>
        <begin position="53"/>
        <end position="71"/>
    </location>
</feature>
<evidence type="ECO:0000256" key="2">
    <source>
        <dbReference type="SAM" id="Phobius"/>
    </source>
</evidence>
<proteinExistence type="predicted"/>
<accession>A0AAN0M674</accession>
<dbReference type="Proteomes" id="UP001451782">
    <property type="component" value="Chromosome"/>
</dbReference>
<reference evidence="3 4" key="1">
    <citation type="submission" date="2024-04" db="EMBL/GenBank/DDBJ databases">
        <title>Phylogenomic analyses of a clade within the roseobacter group suggest taxonomic reassignments of species of the genera Aestuariivita, Citreicella, Loktanella, Nautella, Pelagibaca, Ruegeria, Thalassobius, Thiobacimonas and Tropicibacter, and the proposal o.</title>
        <authorList>
            <person name="Jeon C.O."/>
        </authorList>
    </citation>
    <scope>NUCLEOTIDE SEQUENCE [LARGE SCALE GENOMIC DNA]</scope>
    <source>
        <strain evidence="3 4">G8-12</strain>
    </source>
</reference>
<organism evidence="3 4">
    <name type="scientific">Yoonia algicola</name>
    <dbReference type="NCBI Taxonomy" id="3137368"/>
    <lineage>
        <taxon>Bacteria</taxon>
        <taxon>Pseudomonadati</taxon>
        <taxon>Pseudomonadota</taxon>
        <taxon>Alphaproteobacteria</taxon>
        <taxon>Rhodobacterales</taxon>
        <taxon>Paracoccaceae</taxon>
        <taxon>Yoonia</taxon>
    </lineage>
</organism>
<feature type="compositionally biased region" description="Basic and acidic residues" evidence="1">
    <location>
        <begin position="28"/>
        <end position="37"/>
    </location>
</feature>
<evidence type="ECO:0000256" key="1">
    <source>
        <dbReference type="SAM" id="MobiDB-lite"/>
    </source>
</evidence>
<dbReference type="RefSeq" id="WP_342068759.1">
    <property type="nucleotide sequence ID" value="NZ_CP151762.1"/>
</dbReference>
<dbReference type="EMBL" id="CP151762">
    <property type="protein sequence ID" value="WZU62351.1"/>
    <property type="molecule type" value="Genomic_DNA"/>
</dbReference>
<sequence>MTDDRRQQDFAKRLSRISQERGGSVTPDQDKPKKDISDFNYNMPRESHPIRNGVIWLLFLATVGTGGYYGWNALPQDVRYSLTSLATSGGGLNGSGMSPEAIPETQTMSDQGPVFASPRVAHAGSDSLALGDIVTGASLPTNDMTFGTITPIIRNERCELRTVGSAEKVTGVRIENALLSAPLYAFSDRQLADQMLENVETVTKGAFESDPLAGLAGEKTSLDVFVTDTSAPLYLVLQNMGPGVIWNLQVAPNVQIAHVAIIGSDFSGVTNLPTDTTVEALLVGDFIAPHQYGADDVARSCMIRPWRMPQADWIGSLKSEAGSLVFQNQLYSYTKGYEAYNRWFTSTLGVDAATNMITARDAAHVLLGPAPEAPFAYSKLAGQDVQLMEAEHLITGTPAERVAAAQQLHRDLLTAALGGDLAALNPPAMERNSQ</sequence>
<keyword evidence="4" id="KW-1185">Reference proteome</keyword>
<gene>
    <name evidence="3" type="ORF">AABB28_10590</name>
</gene>
<protein>
    <submittedName>
        <fullName evidence="3">Uncharacterized protein</fullName>
    </submittedName>
</protein>
<evidence type="ECO:0000313" key="4">
    <source>
        <dbReference type="Proteomes" id="UP001451782"/>
    </source>
</evidence>
<feature type="compositionally biased region" description="Basic and acidic residues" evidence="1">
    <location>
        <begin position="1"/>
        <end position="12"/>
    </location>
</feature>
<evidence type="ECO:0000313" key="3">
    <source>
        <dbReference type="EMBL" id="WZU62351.1"/>
    </source>
</evidence>
<keyword evidence="2" id="KW-1133">Transmembrane helix</keyword>